<accession>A0A2K2G733</accession>
<comment type="caution">
    <text evidence="3">The sequence shown here is derived from an EMBL/GenBank/DDBJ whole genome shotgun (WGS) entry which is preliminary data.</text>
</comment>
<dbReference type="AlphaFoldDB" id="A0A2K2G733"/>
<name>A0A2K2G733_9SPHN</name>
<dbReference type="EMBL" id="LYMM01000001">
    <property type="protein sequence ID" value="PNU06853.1"/>
    <property type="molecule type" value="Genomic_DNA"/>
</dbReference>
<dbReference type="GO" id="GO:0004553">
    <property type="term" value="F:hydrolase activity, hydrolyzing O-glycosyl compounds"/>
    <property type="evidence" value="ECO:0007669"/>
    <property type="project" value="InterPro"/>
</dbReference>
<dbReference type="Pfam" id="PF00722">
    <property type="entry name" value="Glyco_hydro_16"/>
    <property type="match status" value="1"/>
</dbReference>
<dbReference type="InterPro" id="IPR013320">
    <property type="entry name" value="ConA-like_dom_sf"/>
</dbReference>
<feature type="domain" description="GH16" evidence="2">
    <location>
        <begin position="1"/>
        <end position="167"/>
    </location>
</feature>
<evidence type="ECO:0000259" key="2">
    <source>
        <dbReference type="PROSITE" id="PS51762"/>
    </source>
</evidence>
<dbReference type="InterPro" id="IPR050546">
    <property type="entry name" value="Glycosyl_Hydrlase_16"/>
</dbReference>
<dbReference type="InterPro" id="IPR000757">
    <property type="entry name" value="Beta-glucanase-like"/>
</dbReference>
<proteinExistence type="inferred from homology"/>
<dbReference type="Proteomes" id="UP000236327">
    <property type="component" value="Unassembled WGS sequence"/>
</dbReference>
<evidence type="ECO:0000256" key="1">
    <source>
        <dbReference type="ARBA" id="ARBA00006865"/>
    </source>
</evidence>
<reference evidence="3 4" key="1">
    <citation type="submission" date="2016-05" db="EMBL/GenBank/DDBJ databases">
        <title>Complete genome sequence of Novosphingobium guangzhouense SA925(T).</title>
        <authorList>
            <person name="Sha S."/>
        </authorList>
    </citation>
    <scope>NUCLEOTIDE SEQUENCE [LARGE SCALE GENOMIC DNA]</scope>
    <source>
        <strain evidence="3 4">SA925</strain>
    </source>
</reference>
<organism evidence="3 4">
    <name type="scientific">Novosphingobium guangzhouense</name>
    <dbReference type="NCBI Taxonomy" id="1850347"/>
    <lineage>
        <taxon>Bacteria</taxon>
        <taxon>Pseudomonadati</taxon>
        <taxon>Pseudomonadota</taxon>
        <taxon>Alphaproteobacteria</taxon>
        <taxon>Sphingomonadales</taxon>
        <taxon>Sphingomonadaceae</taxon>
        <taxon>Novosphingobium</taxon>
    </lineage>
</organism>
<sequence length="167" mass="18753">MAWNKPFYGGAITTKFSFSQKYGYFEIEARLPSGKGMWPAFWLMPTGGSWPEDGEIDVFEGLGDPHTIYCTVIAGKLRKSTPVRLTFDASSAFHRYGILWGPKEMTWYVDRKRVAQAQTPAALTRQPAYIIANLAIGGNWGGYPDASTSFPGKYEVRRITAWPHPHD</sequence>
<dbReference type="SUPFAM" id="SSF49899">
    <property type="entry name" value="Concanavalin A-like lectins/glucanases"/>
    <property type="match status" value="1"/>
</dbReference>
<dbReference type="PROSITE" id="PS51762">
    <property type="entry name" value="GH16_2"/>
    <property type="match status" value="1"/>
</dbReference>
<comment type="similarity">
    <text evidence="1">Belongs to the glycosyl hydrolase 16 family.</text>
</comment>
<dbReference type="PANTHER" id="PTHR10963">
    <property type="entry name" value="GLYCOSYL HYDROLASE-RELATED"/>
    <property type="match status" value="1"/>
</dbReference>
<dbReference type="PANTHER" id="PTHR10963:SF55">
    <property type="entry name" value="GLYCOSIDE HYDROLASE FAMILY 16 PROTEIN"/>
    <property type="match status" value="1"/>
</dbReference>
<keyword evidence="4" id="KW-1185">Reference proteome</keyword>
<evidence type="ECO:0000313" key="3">
    <source>
        <dbReference type="EMBL" id="PNU06853.1"/>
    </source>
</evidence>
<dbReference type="GO" id="GO:0005975">
    <property type="term" value="P:carbohydrate metabolic process"/>
    <property type="evidence" value="ECO:0007669"/>
    <property type="project" value="InterPro"/>
</dbReference>
<evidence type="ECO:0000313" key="4">
    <source>
        <dbReference type="Proteomes" id="UP000236327"/>
    </source>
</evidence>
<dbReference type="CDD" id="cd08023">
    <property type="entry name" value="GH16_laminarinase_like"/>
    <property type="match status" value="1"/>
</dbReference>
<dbReference type="Gene3D" id="2.60.120.200">
    <property type="match status" value="1"/>
</dbReference>
<protein>
    <recommendedName>
        <fullName evidence="2">GH16 domain-containing protein</fullName>
    </recommendedName>
</protein>
<gene>
    <name evidence="3" type="ORF">A8V01_01375</name>
</gene>